<feature type="compositionally biased region" description="Low complexity" evidence="1">
    <location>
        <begin position="281"/>
        <end position="294"/>
    </location>
</feature>
<feature type="region of interest" description="Disordered" evidence="1">
    <location>
        <begin position="33"/>
        <end position="56"/>
    </location>
</feature>
<dbReference type="Proteomes" id="UP000695000">
    <property type="component" value="Unplaced"/>
</dbReference>
<keyword evidence="2" id="KW-0732">Signal</keyword>
<feature type="compositionally biased region" description="Low complexity" evidence="1">
    <location>
        <begin position="37"/>
        <end position="54"/>
    </location>
</feature>
<gene>
    <name evidence="4" type="primary">LOC108556498</name>
</gene>
<evidence type="ECO:0000313" key="4">
    <source>
        <dbReference type="RefSeq" id="XP_017768121.1"/>
    </source>
</evidence>
<organism evidence="3 4">
    <name type="scientific">Nicrophorus vespilloides</name>
    <name type="common">Boreal carrion beetle</name>
    <dbReference type="NCBI Taxonomy" id="110193"/>
    <lineage>
        <taxon>Eukaryota</taxon>
        <taxon>Metazoa</taxon>
        <taxon>Ecdysozoa</taxon>
        <taxon>Arthropoda</taxon>
        <taxon>Hexapoda</taxon>
        <taxon>Insecta</taxon>
        <taxon>Pterygota</taxon>
        <taxon>Neoptera</taxon>
        <taxon>Endopterygota</taxon>
        <taxon>Coleoptera</taxon>
        <taxon>Polyphaga</taxon>
        <taxon>Staphyliniformia</taxon>
        <taxon>Silphidae</taxon>
        <taxon>Nicrophorinae</taxon>
        <taxon>Nicrophorus</taxon>
    </lineage>
</organism>
<evidence type="ECO:0000313" key="3">
    <source>
        <dbReference type="Proteomes" id="UP000695000"/>
    </source>
</evidence>
<evidence type="ECO:0000256" key="1">
    <source>
        <dbReference type="SAM" id="MobiDB-lite"/>
    </source>
</evidence>
<feature type="region of interest" description="Disordered" evidence="1">
    <location>
        <begin position="207"/>
        <end position="226"/>
    </location>
</feature>
<sequence length="307" mass="35021">MAFKDILPKFSLFMIMCAIGLITCNPIPSNAGGSGNGSSNTSNNNSGSSNISSGRIDWSNPCDYPARNRTSRDIKKQHELLAQVNIAYNDYAATTAQDITELYGNVTKTIQCNHKFLFGKSKGTKSNSNNSNNNNINKKRLVNFYKELQVFGQRVEKVMDMDIDSADGVFEYTKRLEILSKMRDGAKRILCEMYDVLPDKNRRLKLRSSRQMDNNSNSNNNAIPDTANMTNTIAIDVCTFDSYKRMISSLGKFLNRKQDKSKFQQRRKHAAVRRSKDQKPQPKNSIKNKNNNINNKRRRKQQQQKQH</sequence>
<dbReference type="RefSeq" id="XP_017768121.1">
    <property type="nucleotide sequence ID" value="XM_017912632.1"/>
</dbReference>
<name>A0ABM1M0M1_NICVS</name>
<reference evidence="4" key="1">
    <citation type="submission" date="2025-08" db="UniProtKB">
        <authorList>
            <consortium name="RefSeq"/>
        </authorList>
    </citation>
    <scope>IDENTIFICATION</scope>
    <source>
        <tissue evidence="4">Whole Larva</tissue>
    </source>
</reference>
<accession>A0ABM1M0M1</accession>
<feature type="chain" id="PRO_5046886964" evidence="2">
    <location>
        <begin position="25"/>
        <end position="307"/>
    </location>
</feature>
<dbReference type="GeneID" id="108556498"/>
<keyword evidence="3" id="KW-1185">Reference proteome</keyword>
<feature type="compositionally biased region" description="Basic residues" evidence="1">
    <location>
        <begin position="263"/>
        <end position="273"/>
    </location>
</feature>
<feature type="region of interest" description="Disordered" evidence="1">
    <location>
        <begin position="257"/>
        <end position="307"/>
    </location>
</feature>
<evidence type="ECO:0000256" key="2">
    <source>
        <dbReference type="SAM" id="SignalP"/>
    </source>
</evidence>
<protein>
    <submittedName>
        <fullName evidence="4">Probable basic-leucine zipper transcription factor F</fullName>
    </submittedName>
</protein>
<feature type="compositionally biased region" description="Basic residues" evidence="1">
    <location>
        <begin position="295"/>
        <end position="307"/>
    </location>
</feature>
<feature type="signal peptide" evidence="2">
    <location>
        <begin position="1"/>
        <end position="24"/>
    </location>
</feature>
<proteinExistence type="predicted"/>